<keyword evidence="2" id="KW-1185">Reference proteome</keyword>
<proteinExistence type="predicted"/>
<comment type="caution">
    <text evidence="1">The sequence shown here is derived from an EMBL/GenBank/DDBJ whole genome shotgun (WGS) entry which is preliminary data.</text>
</comment>
<reference evidence="1" key="1">
    <citation type="submission" date="2023-05" db="EMBL/GenBank/DDBJ databases">
        <authorList>
            <person name="Stuckert A."/>
        </authorList>
    </citation>
    <scope>NUCLEOTIDE SEQUENCE</scope>
</reference>
<dbReference type="Proteomes" id="UP001162483">
    <property type="component" value="Unassembled WGS sequence"/>
</dbReference>
<organism evidence="1 2">
    <name type="scientific">Staurois parvus</name>
    <dbReference type="NCBI Taxonomy" id="386267"/>
    <lineage>
        <taxon>Eukaryota</taxon>
        <taxon>Metazoa</taxon>
        <taxon>Chordata</taxon>
        <taxon>Craniata</taxon>
        <taxon>Vertebrata</taxon>
        <taxon>Euteleostomi</taxon>
        <taxon>Amphibia</taxon>
        <taxon>Batrachia</taxon>
        <taxon>Anura</taxon>
        <taxon>Neobatrachia</taxon>
        <taxon>Ranoidea</taxon>
        <taxon>Ranidae</taxon>
        <taxon>Staurois</taxon>
    </lineage>
</organism>
<name>A0ABN9FLC5_9NEOB</name>
<dbReference type="EMBL" id="CATNWA010017086">
    <property type="protein sequence ID" value="CAI9597837.1"/>
    <property type="molecule type" value="Genomic_DNA"/>
</dbReference>
<feature type="non-terminal residue" evidence="1">
    <location>
        <position position="88"/>
    </location>
</feature>
<evidence type="ECO:0000313" key="1">
    <source>
        <dbReference type="EMBL" id="CAI9597837.1"/>
    </source>
</evidence>
<protein>
    <submittedName>
        <fullName evidence="1">Uncharacterized protein</fullName>
    </submittedName>
</protein>
<accession>A0ABN9FLC5</accession>
<evidence type="ECO:0000313" key="2">
    <source>
        <dbReference type="Proteomes" id="UP001162483"/>
    </source>
</evidence>
<sequence>MKPSIVYNCHVTCCDWSQQVTWYRQRGTVLRSIIGRVRGIRPVTDRDAAWLCKHANCACAGGRHMEASRKGNAFLRMPFGHRPGVKWL</sequence>
<gene>
    <name evidence="1" type="ORF">SPARVUS_LOCUS12306100</name>
</gene>